<gene>
    <name evidence="1" type="ORF">OOJ96_09685</name>
</gene>
<name>A0ACC7PDR0_9PSED</name>
<protein>
    <submittedName>
        <fullName evidence="1">Tc toxin subunit A</fullName>
    </submittedName>
</protein>
<proteinExistence type="predicted"/>
<sequence length="844" mass="94145">MDILSSPLLLNLIANPVTPGRGKVDFKTALVKLGITSIFDIVEMPRADFAQRLNELNDDNSAQAYDNALVYATQLQWLYEHQSLSSTQAPPPRSKRDLESTYATTFEENWGSICAPDAIAAIDSPAAYLRALVLFARQVEANGKGSLAKVTLKERRPDLDELQIDQESTFSQRPLLSIIDTILRQHIATARPNQHINTLLSTHYYPYVLPYNVHHHQCCLGLPGTLHSLGELNYRISKRLPFDATACAKYGTVKAFNFDVQCLLSGLSPEQQQVLKSPALNGESLFRIHYNWPQPPDTQAKKGSPKKVADFLQCTGLNSTQLQALLAEGSFAPHASPSTAGQTLRAYGARYVNGDTSAASSGTGIAMTLDYPAGKAPNLKDTTEERFDRMQRMIRLQQWADIPFAELDTLIVSAMAHESQPNTTPPISHNTLRTLGIYRYLSQRYALTPLEFCALLHRMPVQASVKEQPLFDQVFNRTLFSKQPLPLDNKPFDAQTRQQLCAALELSDTPHSLQLLIEATPRPVHRDLTTFSSIYRQARIARLFGMTVLHCTQLAEIVGASLVTPTLRSEADTVDFLDILMQLDWVITWLKDSNSSVAQLRRQLLLEPVHESPALKRWGDLLLEQPDSTLTKQDLTSFIAQLLDGRTSTAHTTELRRHYTTAHENAFQTTGKWPASKHLILLAPDIATLLSLPIDTTSLDQLLLNPHWLDSAQPPTARVELSLGTLYLLQSLRSCCDTYGLAEDSLLEYFQHANAPLKEPPETLNTQLSQWLGWSEKELKVWADTLPSRTVTAMDQLDWIIRCRQACTVTGLSSQTLLDASELNTSSTFDAWKSLGEAVIAKHH</sequence>
<evidence type="ECO:0000313" key="1">
    <source>
        <dbReference type="EMBL" id="MFO2477674.1"/>
    </source>
</evidence>
<reference evidence="1" key="1">
    <citation type="submission" date="2022-11" db="EMBL/GenBank/DDBJ databases">
        <title>Draft genome sequences of strains of Pseudomonas imrae sp. nov.</title>
        <authorList>
            <person name="Salva Serra F."/>
            <person name="Nimje P."/>
            <person name="Moore E.R.B."/>
            <person name="Marathe N.P."/>
        </authorList>
    </citation>
    <scope>NUCLEOTIDE SEQUENCE</scope>
    <source>
        <strain evidence="1">15FMM2</strain>
    </source>
</reference>
<dbReference type="Proteomes" id="UP001637618">
    <property type="component" value="Unassembled WGS sequence"/>
</dbReference>
<comment type="caution">
    <text evidence="1">The sequence shown here is derived from an EMBL/GenBank/DDBJ whole genome shotgun (WGS) entry which is preliminary data.</text>
</comment>
<organism evidence="1 2">
    <name type="scientific">Pseudomonas imrae</name>
    <dbReference type="NCBI Taxonomy" id="2992837"/>
    <lineage>
        <taxon>Bacteria</taxon>
        <taxon>Pseudomonadati</taxon>
        <taxon>Pseudomonadota</taxon>
        <taxon>Gammaproteobacteria</taxon>
        <taxon>Pseudomonadales</taxon>
        <taxon>Pseudomonadaceae</taxon>
        <taxon>Pseudomonas</taxon>
    </lineage>
</organism>
<keyword evidence="2" id="KW-1185">Reference proteome</keyword>
<accession>A0ACC7PDR0</accession>
<dbReference type="EMBL" id="JAPEQY010000006">
    <property type="protein sequence ID" value="MFO2477674.1"/>
    <property type="molecule type" value="Genomic_DNA"/>
</dbReference>
<evidence type="ECO:0000313" key="2">
    <source>
        <dbReference type="Proteomes" id="UP001637618"/>
    </source>
</evidence>